<dbReference type="InterPro" id="IPR042171">
    <property type="entry name" value="Acyl-CoA_hotdog"/>
</dbReference>
<name>A0ABS9INV5_9ACTN</name>
<feature type="domain" description="Acyl-CoA thioesterase-like C-terminal" evidence="2">
    <location>
        <begin position="131"/>
        <end position="263"/>
    </location>
</feature>
<organism evidence="3 4">
    <name type="scientific">Gordonia liuliyuniae</name>
    <dbReference type="NCBI Taxonomy" id="2911517"/>
    <lineage>
        <taxon>Bacteria</taxon>
        <taxon>Bacillati</taxon>
        <taxon>Actinomycetota</taxon>
        <taxon>Actinomycetes</taxon>
        <taxon>Mycobacteriales</taxon>
        <taxon>Gordoniaceae</taxon>
        <taxon>Gordonia</taxon>
    </lineage>
</organism>
<dbReference type="RefSeq" id="WP_236996436.1">
    <property type="nucleotide sequence ID" value="NZ_JAKKOR010000001.1"/>
</dbReference>
<dbReference type="InterPro" id="IPR049450">
    <property type="entry name" value="ACOT8-like_C"/>
</dbReference>
<evidence type="ECO:0000313" key="3">
    <source>
        <dbReference type="EMBL" id="MCF8587215.1"/>
    </source>
</evidence>
<dbReference type="InterPro" id="IPR049449">
    <property type="entry name" value="TesB_ACOT8-like_N"/>
</dbReference>
<gene>
    <name evidence="3" type="ORF">L5G33_01880</name>
</gene>
<accession>A0ABS9INV5</accession>
<dbReference type="InterPro" id="IPR029069">
    <property type="entry name" value="HotDog_dom_sf"/>
</dbReference>
<comment type="caution">
    <text evidence="3">The sequence shown here is derived from an EMBL/GenBank/DDBJ whole genome shotgun (WGS) entry which is preliminary data.</text>
</comment>
<dbReference type="EMBL" id="JAKKOR010000001">
    <property type="protein sequence ID" value="MCF8587215.1"/>
    <property type="molecule type" value="Genomic_DNA"/>
</dbReference>
<sequence>MTHVFDEATAVARIDEIDGHVVRATTHPAYNNMVGPFGGVTAATVVRALQEHPEVLGEPLALTINYAAPIAEGEWDLALVLIRTNRTNQHWTFTIDQNGGVVATGTAVFGVRRDTWADTEDHAPDLPPVDDVPASDFPEFIAWARNYDKRFVVGGLDAASDDSTSTLWLRDEPARAIDYPSLTSMTDAFFPRVFLRHGTYMPAGTISLTTYFHATRDELAAQGAGHVRATARGSRFGNGHFDQYGQIWGDGDRLLATTHQLVYYKDVPQ</sequence>
<proteinExistence type="predicted"/>
<evidence type="ECO:0000259" key="1">
    <source>
        <dbReference type="Pfam" id="PF13622"/>
    </source>
</evidence>
<reference evidence="3 4" key="1">
    <citation type="submission" date="2022-01" db="EMBL/GenBank/DDBJ databases">
        <authorList>
            <person name="Huang Y."/>
        </authorList>
    </citation>
    <scope>NUCLEOTIDE SEQUENCE [LARGE SCALE GENOMIC DNA]</scope>
    <source>
        <strain evidence="3 4">HY366</strain>
    </source>
</reference>
<dbReference type="SUPFAM" id="SSF54637">
    <property type="entry name" value="Thioesterase/thiol ester dehydrase-isomerase"/>
    <property type="match status" value="2"/>
</dbReference>
<evidence type="ECO:0000259" key="2">
    <source>
        <dbReference type="Pfam" id="PF20789"/>
    </source>
</evidence>
<keyword evidence="4" id="KW-1185">Reference proteome</keyword>
<dbReference type="Pfam" id="PF13622">
    <property type="entry name" value="4HBT_3"/>
    <property type="match status" value="1"/>
</dbReference>
<evidence type="ECO:0000313" key="4">
    <source>
        <dbReference type="Proteomes" id="UP001200110"/>
    </source>
</evidence>
<dbReference type="Pfam" id="PF20789">
    <property type="entry name" value="4HBT_3C"/>
    <property type="match status" value="1"/>
</dbReference>
<protein>
    <submittedName>
        <fullName evidence="3">Thioesterase family protein</fullName>
    </submittedName>
</protein>
<dbReference type="Gene3D" id="2.40.160.210">
    <property type="entry name" value="Acyl-CoA thioesterase, double hotdog domain"/>
    <property type="match status" value="1"/>
</dbReference>
<dbReference type="Proteomes" id="UP001200110">
    <property type="component" value="Unassembled WGS sequence"/>
</dbReference>
<feature type="domain" description="Acyl-CoA thioesterase-like N-terminal HotDog" evidence="1">
    <location>
        <begin position="30"/>
        <end position="110"/>
    </location>
</feature>